<dbReference type="EMBL" id="BRYA01001014">
    <property type="protein sequence ID" value="GMI37601.1"/>
    <property type="molecule type" value="Genomic_DNA"/>
</dbReference>
<feature type="compositionally biased region" description="Acidic residues" evidence="1">
    <location>
        <begin position="105"/>
        <end position="141"/>
    </location>
</feature>
<organism evidence="2 3">
    <name type="scientific">Triparma columacea</name>
    <dbReference type="NCBI Taxonomy" id="722753"/>
    <lineage>
        <taxon>Eukaryota</taxon>
        <taxon>Sar</taxon>
        <taxon>Stramenopiles</taxon>
        <taxon>Ochrophyta</taxon>
        <taxon>Bolidophyceae</taxon>
        <taxon>Parmales</taxon>
        <taxon>Triparmaceae</taxon>
        <taxon>Triparma</taxon>
    </lineage>
</organism>
<reference evidence="3" key="1">
    <citation type="journal article" date="2023" name="Commun. Biol.">
        <title>Genome analysis of Parmales, the sister group of diatoms, reveals the evolutionary specialization of diatoms from phago-mixotrophs to photoautotrophs.</title>
        <authorList>
            <person name="Ban H."/>
            <person name="Sato S."/>
            <person name="Yoshikawa S."/>
            <person name="Yamada K."/>
            <person name="Nakamura Y."/>
            <person name="Ichinomiya M."/>
            <person name="Sato N."/>
            <person name="Blanc-Mathieu R."/>
            <person name="Endo H."/>
            <person name="Kuwata A."/>
            <person name="Ogata H."/>
        </authorList>
    </citation>
    <scope>NUCLEOTIDE SEQUENCE [LARGE SCALE GENOMIC DNA]</scope>
</reference>
<protein>
    <submittedName>
        <fullName evidence="2">Uncharacterized protein</fullName>
    </submittedName>
</protein>
<proteinExistence type="predicted"/>
<keyword evidence="3" id="KW-1185">Reference proteome</keyword>
<comment type="caution">
    <text evidence="2">The sequence shown here is derived from an EMBL/GenBank/DDBJ whole genome shotgun (WGS) entry which is preliminary data.</text>
</comment>
<gene>
    <name evidence="2" type="ORF">TrCOL_g6846</name>
</gene>
<accession>A0A9W7L8C2</accession>
<feature type="compositionally biased region" description="Acidic residues" evidence="1">
    <location>
        <begin position="202"/>
        <end position="211"/>
    </location>
</feature>
<name>A0A9W7L8C2_9STRA</name>
<dbReference type="Proteomes" id="UP001165065">
    <property type="component" value="Unassembled WGS sequence"/>
</dbReference>
<evidence type="ECO:0000256" key="1">
    <source>
        <dbReference type="SAM" id="MobiDB-lite"/>
    </source>
</evidence>
<sequence>MRNNSLYTIVYVHVVLSSPLSLAYIYQPTHPVSQISLRGGGQGKNEGYDALKDVDFDNVDQSIPDSVIDKLCEEIRWGCVRRAMSEEEEEGGGGDKEENIGVGYGEEDERDYVSDDGNDENEDANDENDENDDIYNNDNNEDNIGSYDNDHGEEDTDNSNDNNSMDDSTDNDHREAIVIPHDPTVDDNSNDPDKRLDSTSPLEDDDNEDNDNVLISAADLHILETSDISNVSIVGDEESDSDIDEVELNILKTKPKKEEKKKNEIDPWEFYEFL</sequence>
<evidence type="ECO:0000313" key="3">
    <source>
        <dbReference type="Proteomes" id="UP001165065"/>
    </source>
</evidence>
<dbReference type="AlphaFoldDB" id="A0A9W7L8C2"/>
<evidence type="ECO:0000313" key="2">
    <source>
        <dbReference type="EMBL" id="GMI37601.1"/>
    </source>
</evidence>
<feature type="region of interest" description="Disordered" evidence="1">
    <location>
        <begin position="84"/>
        <end position="213"/>
    </location>
</feature>